<proteinExistence type="predicted"/>
<dbReference type="Pfam" id="PF00176">
    <property type="entry name" value="SNF2-rel_dom"/>
    <property type="match status" value="1"/>
</dbReference>
<dbReference type="eggNOG" id="COG0553">
    <property type="taxonomic scope" value="Bacteria"/>
</dbReference>
<sequence>MNGLLTRQKDCIQHLLKWKVGAVFMDAGTGKTRAAMEIVNTSPCENVIWIAPLRTLDNLKAEIAKWGGLKGTVDFFGVESIGQSDRIYLLVYNLLSSGKSTFIVMDESLKIKNMEAKRTRRLLCLSRKAEYKLILNGTPLSKNLLDLWSQMEFLDHRILNMSYTQFKNTFCDYTTFIKKCGRTTITREFINGYENIDYLHSLIEHYVYKCDLKLNISQYYNTINFKIGEKEKEEYINIKELFLDNEMLEYRNNNIFLEMTQKMQHAYCCTADKFTKVDELFTKIPQKDTIIFCKYIDSRTECERRYKEAKVLSYQKEAFGLNLQHYQYMIFFDKIWDYALRMQATRRTFRTGQESDCIYYDMTGNVGLEDMIDTNIEKKISMTEYFKQKTIEEIKTEL</sequence>
<dbReference type="Proteomes" id="UP000005697">
    <property type="component" value="Unassembled WGS sequence"/>
</dbReference>
<dbReference type="InterPro" id="IPR027417">
    <property type="entry name" value="P-loop_NTPase"/>
</dbReference>
<dbReference type="SUPFAM" id="SSF52540">
    <property type="entry name" value="P-loop containing nucleoside triphosphate hydrolases"/>
    <property type="match status" value="2"/>
</dbReference>
<accession>F0F4B6</accession>
<dbReference type="OrthoDB" id="9760715at2"/>
<reference evidence="2 3" key="1">
    <citation type="submission" date="2011-01" db="EMBL/GenBank/DDBJ databases">
        <authorList>
            <person name="Muzny D."/>
            <person name="Qin X."/>
            <person name="Deng J."/>
            <person name="Jiang H."/>
            <person name="Liu Y."/>
            <person name="Qu J."/>
            <person name="Song X.-Z."/>
            <person name="Zhang L."/>
            <person name="Thornton R."/>
            <person name="Coyle M."/>
            <person name="Francisco L."/>
            <person name="Jackson L."/>
            <person name="Javaid M."/>
            <person name="Korchina V."/>
            <person name="Kovar C."/>
            <person name="Mata R."/>
            <person name="Mathew T."/>
            <person name="Ngo R."/>
            <person name="Nguyen L."/>
            <person name="Nguyen N."/>
            <person name="Okwuonu G."/>
            <person name="Ongeri F."/>
            <person name="Pham C."/>
            <person name="Simmons D."/>
            <person name="Wilczek-Boney K."/>
            <person name="Hale W."/>
            <person name="Jakkamsetti A."/>
            <person name="Pham P."/>
            <person name="Ruth R."/>
            <person name="San Lucas F."/>
            <person name="Warren J."/>
            <person name="Zhang J."/>
            <person name="Zhao Z."/>
            <person name="Zhou C."/>
            <person name="Zhu D."/>
            <person name="Lee S."/>
            <person name="Bess C."/>
            <person name="Blankenburg K."/>
            <person name="Forbes L."/>
            <person name="Fu Q."/>
            <person name="Gubbala S."/>
            <person name="Hirani K."/>
            <person name="Jayaseelan J.C."/>
            <person name="Lara F."/>
            <person name="Munidasa M."/>
            <person name="Palculict T."/>
            <person name="Patil S."/>
            <person name="Pu L.-L."/>
            <person name="Saada N."/>
            <person name="Tang L."/>
            <person name="Weissenberger G."/>
            <person name="Zhu Y."/>
            <person name="Hemphill L."/>
            <person name="Shang Y."/>
            <person name="Youmans B."/>
            <person name="Ayvaz T."/>
            <person name="Ross M."/>
            <person name="Santibanez J."/>
            <person name="Aqrawi P."/>
            <person name="Gross S."/>
            <person name="Joshi V."/>
            <person name="Fowler G."/>
            <person name="Nazareth L."/>
            <person name="Reid J."/>
            <person name="Worley K."/>
            <person name="Petrosino J."/>
            <person name="Highlander S."/>
            <person name="Gibbs R."/>
        </authorList>
    </citation>
    <scope>NUCLEOTIDE SEQUENCE [LARGE SCALE GENOMIC DNA]</scope>
    <source>
        <strain evidence="2 3">DSM 16608</strain>
    </source>
</reference>
<evidence type="ECO:0000259" key="1">
    <source>
        <dbReference type="PROSITE" id="PS51192"/>
    </source>
</evidence>
<dbReference type="InterPro" id="IPR014001">
    <property type="entry name" value="Helicase_ATP-bd"/>
</dbReference>
<dbReference type="Gene3D" id="3.40.50.300">
    <property type="entry name" value="P-loop containing nucleotide triphosphate hydrolases"/>
    <property type="match status" value="1"/>
</dbReference>
<keyword evidence="3" id="KW-1185">Reference proteome</keyword>
<feature type="domain" description="Helicase ATP-binding" evidence="1">
    <location>
        <begin position="12"/>
        <end position="157"/>
    </location>
</feature>
<evidence type="ECO:0000313" key="2">
    <source>
        <dbReference type="EMBL" id="EGC21074.1"/>
    </source>
</evidence>
<evidence type="ECO:0000313" key="3">
    <source>
        <dbReference type="Proteomes" id="UP000005697"/>
    </source>
</evidence>
<dbReference type="Gene3D" id="3.40.50.10810">
    <property type="entry name" value="Tandem AAA-ATPase domain"/>
    <property type="match status" value="1"/>
</dbReference>
<name>F0F4B6_9BACT</name>
<dbReference type="RefSeq" id="WP_007367970.1">
    <property type="nucleotide sequence ID" value="NZ_GL872283.1"/>
</dbReference>
<dbReference type="PANTHER" id="PTHR10799">
    <property type="entry name" value="SNF2/RAD54 HELICASE FAMILY"/>
    <property type="match status" value="1"/>
</dbReference>
<protein>
    <submittedName>
        <fullName evidence="2">SNF2 family domain protein</fullName>
    </submittedName>
</protein>
<comment type="caution">
    <text evidence="2">The sequence shown here is derived from an EMBL/GenBank/DDBJ whole genome shotgun (WGS) entry which is preliminary data.</text>
</comment>
<dbReference type="HOGENOM" id="CLU_036991_0_0_10"/>
<dbReference type="InterPro" id="IPR000330">
    <property type="entry name" value="SNF2_N"/>
</dbReference>
<dbReference type="AlphaFoldDB" id="F0F4B6"/>
<organism evidence="2 3">
    <name type="scientific">Prevotella multiformis DSM 16608</name>
    <dbReference type="NCBI Taxonomy" id="888743"/>
    <lineage>
        <taxon>Bacteria</taxon>
        <taxon>Pseudomonadati</taxon>
        <taxon>Bacteroidota</taxon>
        <taxon>Bacteroidia</taxon>
        <taxon>Bacteroidales</taxon>
        <taxon>Prevotellaceae</taxon>
        <taxon>Prevotella</taxon>
    </lineage>
</organism>
<dbReference type="GO" id="GO:0005524">
    <property type="term" value="F:ATP binding"/>
    <property type="evidence" value="ECO:0007669"/>
    <property type="project" value="InterPro"/>
</dbReference>
<dbReference type="STRING" id="888743.HMPREF9141_0432"/>
<dbReference type="InterPro" id="IPR038718">
    <property type="entry name" value="SNF2-like_sf"/>
</dbReference>
<dbReference type="PROSITE" id="PS51192">
    <property type="entry name" value="HELICASE_ATP_BIND_1"/>
    <property type="match status" value="1"/>
</dbReference>
<gene>
    <name evidence="2" type="ORF">HMPREF9141_0432</name>
</gene>
<dbReference type="EMBL" id="AEWX01000004">
    <property type="protein sequence ID" value="EGC21074.1"/>
    <property type="molecule type" value="Genomic_DNA"/>
</dbReference>